<organism evidence="1 2">
    <name type="scientific">Ohtaekwangia koreensis</name>
    <dbReference type="NCBI Taxonomy" id="688867"/>
    <lineage>
        <taxon>Bacteria</taxon>
        <taxon>Pseudomonadati</taxon>
        <taxon>Bacteroidota</taxon>
        <taxon>Cytophagia</taxon>
        <taxon>Cytophagales</taxon>
        <taxon>Fulvivirgaceae</taxon>
        <taxon>Ohtaekwangia</taxon>
    </lineage>
</organism>
<protein>
    <submittedName>
        <fullName evidence="1">Uncharacterized protein</fullName>
    </submittedName>
</protein>
<keyword evidence="2" id="KW-1185">Reference proteome</keyword>
<dbReference type="Proteomes" id="UP000190961">
    <property type="component" value="Unassembled WGS sequence"/>
</dbReference>
<reference evidence="1 2" key="1">
    <citation type="submission" date="2017-02" db="EMBL/GenBank/DDBJ databases">
        <authorList>
            <person name="Peterson S.W."/>
        </authorList>
    </citation>
    <scope>NUCLEOTIDE SEQUENCE [LARGE SCALE GENOMIC DNA]</scope>
    <source>
        <strain evidence="1 2">DSM 25262</strain>
    </source>
</reference>
<evidence type="ECO:0000313" key="2">
    <source>
        <dbReference type="Proteomes" id="UP000190961"/>
    </source>
</evidence>
<evidence type="ECO:0000313" key="1">
    <source>
        <dbReference type="EMBL" id="SKC65759.1"/>
    </source>
</evidence>
<sequence>MLKENIQKPVSTSSVELWNDQLYPHVTPEIIDRLNNLLDFTEPGELREYLLEIYHLYIIHEHDSLPYNFKELANSMQILFDFLKFAQEELNNK</sequence>
<dbReference type="AlphaFoldDB" id="A0A1T5KQQ2"/>
<dbReference type="EMBL" id="FUZU01000001">
    <property type="protein sequence ID" value="SKC65759.1"/>
    <property type="molecule type" value="Genomic_DNA"/>
</dbReference>
<name>A0A1T5KQQ2_9BACT</name>
<dbReference type="RefSeq" id="WP_079686906.1">
    <property type="nucleotide sequence ID" value="NZ_FUZU01000001.1"/>
</dbReference>
<proteinExistence type="predicted"/>
<gene>
    <name evidence="1" type="ORF">SAMN05660236_2453</name>
</gene>
<dbReference type="OrthoDB" id="971712at2"/>
<accession>A0A1T5KQQ2</accession>